<gene>
    <name evidence="1" type="ORF">CWE12_01135</name>
</gene>
<protein>
    <recommendedName>
        <fullName evidence="3">Cellulose biosynthesis protein BcsE</fullName>
    </recommendedName>
</protein>
<dbReference type="EMBL" id="PIPN01000001">
    <property type="protein sequence ID" value="RUO31633.1"/>
    <property type="molecule type" value="Genomic_DNA"/>
</dbReference>
<organism evidence="1 2">
    <name type="scientific">Aliidiomarina sedimenti</name>
    <dbReference type="NCBI Taxonomy" id="1933879"/>
    <lineage>
        <taxon>Bacteria</taxon>
        <taxon>Pseudomonadati</taxon>
        <taxon>Pseudomonadota</taxon>
        <taxon>Gammaproteobacteria</taxon>
        <taxon>Alteromonadales</taxon>
        <taxon>Idiomarinaceae</taxon>
        <taxon>Aliidiomarina</taxon>
    </lineage>
</organism>
<sequence length="514" mass="57244">MLTLKHSTDSAHDQFPDVKAGEVHAVSVLSKQRAFQLAEFIAVQQPSLVISPWHDERNDEPDALSANCTLATWKYTKRLKTSSIRRSLEVLSKGLEAIVYIIEKQASDEAPARLQMVVQGELAQFARRHMLPVVVLLVDFPLDQVRTALITPLSQLTSVQSIEPAEHGDDWLVHYWFSHGRVLQFDIDVLDESASAEAAGTTSSHAAAHEPVLLGNRAPRYAVADALASTESLPKEWRVIESYNDIQDYIEPGVDGVILLPFTKHSEIQTLLKTVHGIRKYAGPYWKIVIRERNSSVRLYEEKVLLQAGVTLVVPQQLPLNRLLSLVESVSGWKFEQRLATLETLSGRLKVSSYKGYLEAAEFFQVVPQIAQRNAAYKLDFSLIFAHPAAGVSSSEILSRCKIQREGDLITSTREGVYIFLPACRANDVDKVLFSLFSMPVSHLFSGEDRAQSLHAVQFICERALQAERALPSKPMPVLALSDDEDSRRTLFYPQPAPVSSIQLRKKGGGNATN</sequence>
<evidence type="ECO:0000313" key="1">
    <source>
        <dbReference type="EMBL" id="RUO31633.1"/>
    </source>
</evidence>
<dbReference type="Proteomes" id="UP000287410">
    <property type="component" value="Unassembled WGS sequence"/>
</dbReference>
<accession>A0ABY0C1W6</accession>
<proteinExistence type="predicted"/>
<evidence type="ECO:0008006" key="3">
    <source>
        <dbReference type="Google" id="ProtNLM"/>
    </source>
</evidence>
<name>A0ABY0C1W6_9GAMM</name>
<dbReference type="RefSeq" id="WP_126787741.1">
    <property type="nucleotide sequence ID" value="NZ_PIPN01000001.1"/>
</dbReference>
<dbReference type="Pfam" id="PF10995">
    <property type="entry name" value="CBP_BcsE"/>
    <property type="match status" value="1"/>
</dbReference>
<comment type="caution">
    <text evidence="1">The sequence shown here is derived from an EMBL/GenBank/DDBJ whole genome shotgun (WGS) entry which is preliminary data.</text>
</comment>
<dbReference type="InterPro" id="IPR017745">
    <property type="entry name" value="BcsE"/>
</dbReference>
<keyword evidence="2" id="KW-1185">Reference proteome</keyword>
<evidence type="ECO:0000313" key="2">
    <source>
        <dbReference type="Proteomes" id="UP000287410"/>
    </source>
</evidence>
<reference evidence="1 2" key="1">
    <citation type="journal article" date="2018" name="Front. Microbiol.">
        <title>Genome-Based Analysis Reveals the Taxonomy and Diversity of the Family Idiomarinaceae.</title>
        <authorList>
            <person name="Liu Y."/>
            <person name="Lai Q."/>
            <person name="Shao Z."/>
        </authorList>
    </citation>
    <scope>NUCLEOTIDE SEQUENCE [LARGE SCALE GENOMIC DNA]</scope>
    <source>
        <strain evidence="1 2">GBSy1</strain>
    </source>
</reference>